<sequence>MFSKKESFFKRKNVSRFNVAKEVSGTVNPKDDIAMGDSNTGKLLVSRHFAPCVAVFAELNNGEYALFHANVPYYSADMKKFIELIKDKASEVVVFQKNTPARNAEKSPLLALQLTIHLSLEVKILCVEKYTGIIANASEKKIILFDKDNLKVDKGNTTEFYLKSSSFIAEKKLIPWNKTFENLSEKYKFELSSDGSCSFNIADKTVTVPSKLVPEHFKAERAFNSLPFI</sequence>
<dbReference type="AlphaFoldDB" id="A0A378I2D1"/>
<dbReference type="EMBL" id="UGNV01000001">
    <property type="protein sequence ID" value="STX28845.1"/>
    <property type="molecule type" value="Genomic_DNA"/>
</dbReference>
<proteinExistence type="predicted"/>
<gene>
    <name evidence="1" type="ORF">NCTC13315_01379</name>
</gene>
<keyword evidence="2" id="KW-1185">Reference proteome</keyword>
<accession>A0A378I2D1</accession>
<evidence type="ECO:0000313" key="2">
    <source>
        <dbReference type="Proteomes" id="UP000254968"/>
    </source>
</evidence>
<reference evidence="1 2" key="1">
    <citation type="submission" date="2018-06" db="EMBL/GenBank/DDBJ databases">
        <authorList>
            <consortium name="Pathogen Informatics"/>
            <person name="Doyle S."/>
        </authorList>
    </citation>
    <scope>NUCLEOTIDE SEQUENCE [LARGE SCALE GENOMIC DNA]</scope>
    <source>
        <strain evidence="1 2">NCTC13315</strain>
    </source>
</reference>
<dbReference type="RefSeq" id="WP_115302558.1">
    <property type="nucleotide sequence ID" value="NZ_CAAAHO010000001.1"/>
</dbReference>
<name>A0A378I2D1_9GAMM</name>
<evidence type="ECO:0000313" key="1">
    <source>
        <dbReference type="EMBL" id="STX28845.1"/>
    </source>
</evidence>
<dbReference type="OrthoDB" id="5636740at2"/>
<dbReference type="Proteomes" id="UP000254968">
    <property type="component" value="Unassembled WGS sequence"/>
</dbReference>
<protein>
    <submittedName>
        <fullName evidence="1">Uncharacterized protein</fullName>
    </submittedName>
</protein>
<organism evidence="1 2">
    <name type="scientific">Legionella beliardensis</name>
    <dbReference type="NCBI Taxonomy" id="91822"/>
    <lineage>
        <taxon>Bacteria</taxon>
        <taxon>Pseudomonadati</taxon>
        <taxon>Pseudomonadota</taxon>
        <taxon>Gammaproteobacteria</taxon>
        <taxon>Legionellales</taxon>
        <taxon>Legionellaceae</taxon>
        <taxon>Legionella</taxon>
    </lineage>
</organism>